<keyword evidence="1" id="KW-0732">Signal</keyword>
<dbReference type="EMBL" id="JAHQIW010006016">
    <property type="protein sequence ID" value="KAJ1367846.1"/>
    <property type="molecule type" value="Genomic_DNA"/>
</dbReference>
<dbReference type="InterPro" id="IPR021109">
    <property type="entry name" value="Peptidase_aspartic_dom_sf"/>
</dbReference>
<dbReference type="SUPFAM" id="SSF50630">
    <property type="entry name" value="Acid proteases"/>
    <property type="match status" value="1"/>
</dbReference>
<dbReference type="Proteomes" id="UP001196413">
    <property type="component" value="Unassembled WGS sequence"/>
</dbReference>
<feature type="signal peptide" evidence="1">
    <location>
        <begin position="1"/>
        <end position="17"/>
    </location>
</feature>
<protein>
    <submittedName>
        <fullName evidence="2">Uncharacterized protein</fullName>
    </submittedName>
</protein>
<dbReference type="AlphaFoldDB" id="A0AAD5R1M4"/>
<evidence type="ECO:0000313" key="3">
    <source>
        <dbReference type="Proteomes" id="UP001196413"/>
    </source>
</evidence>
<dbReference type="Gene3D" id="2.40.70.10">
    <property type="entry name" value="Acid Proteases"/>
    <property type="match status" value="1"/>
</dbReference>
<reference evidence="2" key="1">
    <citation type="submission" date="2021-06" db="EMBL/GenBank/DDBJ databases">
        <title>Parelaphostrongylus tenuis whole genome reference sequence.</title>
        <authorList>
            <person name="Garwood T.J."/>
            <person name="Larsen P.A."/>
            <person name="Fountain-Jones N.M."/>
            <person name="Garbe J.R."/>
            <person name="Macchietto M.G."/>
            <person name="Kania S.A."/>
            <person name="Gerhold R.W."/>
            <person name="Richards J.E."/>
            <person name="Wolf T.M."/>
        </authorList>
    </citation>
    <scope>NUCLEOTIDE SEQUENCE</scope>
    <source>
        <strain evidence="2">MNPRO001-30</strain>
        <tissue evidence="2">Meninges</tissue>
    </source>
</reference>
<comment type="caution">
    <text evidence="2">The sequence shown here is derived from an EMBL/GenBank/DDBJ whole genome shotgun (WGS) entry which is preliminary data.</text>
</comment>
<evidence type="ECO:0000313" key="2">
    <source>
        <dbReference type="EMBL" id="KAJ1367846.1"/>
    </source>
</evidence>
<name>A0AAD5R1M4_PARTN</name>
<accession>A0AAD5R1M4</accession>
<evidence type="ECO:0000256" key="1">
    <source>
        <dbReference type="SAM" id="SignalP"/>
    </source>
</evidence>
<organism evidence="2 3">
    <name type="scientific">Parelaphostrongylus tenuis</name>
    <name type="common">Meningeal worm</name>
    <dbReference type="NCBI Taxonomy" id="148309"/>
    <lineage>
        <taxon>Eukaryota</taxon>
        <taxon>Metazoa</taxon>
        <taxon>Ecdysozoa</taxon>
        <taxon>Nematoda</taxon>
        <taxon>Chromadorea</taxon>
        <taxon>Rhabditida</taxon>
        <taxon>Rhabditina</taxon>
        <taxon>Rhabditomorpha</taxon>
        <taxon>Strongyloidea</taxon>
        <taxon>Metastrongylidae</taxon>
        <taxon>Parelaphostrongylus</taxon>
    </lineage>
</organism>
<proteinExistence type="predicted"/>
<keyword evidence="3" id="KW-1185">Reference proteome</keyword>
<sequence>MLRHLLAIFALAGCVMAGVHQVPLVKVESMRTKMMREGSWPRYVEMRNVARLARAMMPNGASVSQRVSDFDDEEYLGNITIGTPGQTFRVRYLFAIQPLA</sequence>
<feature type="chain" id="PRO_5042024131" evidence="1">
    <location>
        <begin position="18"/>
        <end position="100"/>
    </location>
</feature>
<gene>
    <name evidence="2" type="ORF">KIN20_028849</name>
</gene>